<feature type="domain" description="ERCC4" evidence="1">
    <location>
        <begin position="5"/>
        <end position="146"/>
    </location>
</feature>
<dbReference type="InterPro" id="IPR011335">
    <property type="entry name" value="Restrct_endonuc-II-like"/>
</dbReference>
<accession>A0A926IU36</accession>
<dbReference type="EMBL" id="JACRTE010000017">
    <property type="protein sequence ID" value="MBC8597225.1"/>
    <property type="molecule type" value="Genomic_DNA"/>
</dbReference>
<dbReference type="RefSeq" id="WP_262432537.1">
    <property type="nucleotide sequence ID" value="NZ_JACRTE010000017.1"/>
</dbReference>
<sequence length="151" mass="17645">MTIQIDTREKQRAVKQIIAHFDRCGIKHYPSKLYVGDYMNLDNPRLIIDRKQNLSEIYTNVCQGHKRFCAELKRAQDMGIKIIILCEHGFGIKSLDDVKSWYNPRLDKTPYAWDGERLFKVLSTIKDKYGIDYVFCEKRETGAKIVEILGV</sequence>
<dbReference type="Pfam" id="PF02732">
    <property type="entry name" value="ERCC4"/>
    <property type="match status" value="1"/>
</dbReference>
<name>A0A926IU36_9FIRM</name>
<protein>
    <submittedName>
        <fullName evidence="2">ERCC4 domain-containing protein</fullName>
    </submittedName>
</protein>
<keyword evidence="3" id="KW-1185">Reference proteome</keyword>
<dbReference type="SUPFAM" id="SSF52980">
    <property type="entry name" value="Restriction endonuclease-like"/>
    <property type="match status" value="1"/>
</dbReference>
<dbReference type="Proteomes" id="UP000647416">
    <property type="component" value="Unassembled WGS sequence"/>
</dbReference>
<gene>
    <name evidence="2" type="ORF">H8706_10165</name>
</gene>
<dbReference type="InterPro" id="IPR006166">
    <property type="entry name" value="ERCC4_domain"/>
</dbReference>
<evidence type="ECO:0000259" key="1">
    <source>
        <dbReference type="Pfam" id="PF02732"/>
    </source>
</evidence>
<proteinExistence type="predicted"/>
<dbReference type="GO" id="GO:0004518">
    <property type="term" value="F:nuclease activity"/>
    <property type="evidence" value="ECO:0007669"/>
    <property type="project" value="InterPro"/>
</dbReference>
<comment type="caution">
    <text evidence="2">The sequence shown here is derived from an EMBL/GenBank/DDBJ whole genome shotgun (WGS) entry which is preliminary data.</text>
</comment>
<dbReference type="GO" id="GO:0006259">
    <property type="term" value="P:DNA metabolic process"/>
    <property type="evidence" value="ECO:0007669"/>
    <property type="project" value="UniProtKB-ARBA"/>
</dbReference>
<organism evidence="2 3">
    <name type="scientific">Qingrenia yutianensis</name>
    <dbReference type="NCBI Taxonomy" id="2763676"/>
    <lineage>
        <taxon>Bacteria</taxon>
        <taxon>Bacillati</taxon>
        <taxon>Bacillota</taxon>
        <taxon>Clostridia</taxon>
        <taxon>Eubacteriales</taxon>
        <taxon>Oscillospiraceae</taxon>
        <taxon>Qingrenia</taxon>
    </lineage>
</organism>
<dbReference type="Gene3D" id="3.40.50.10130">
    <property type="match status" value="1"/>
</dbReference>
<reference evidence="2" key="1">
    <citation type="submission" date="2020-08" db="EMBL/GenBank/DDBJ databases">
        <title>Genome public.</title>
        <authorList>
            <person name="Liu C."/>
            <person name="Sun Q."/>
        </authorList>
    </citation>
    <scope>NUCLEOTIDE SEQUENCE</scope>
    <source>
        <strain evidence="2">NSJ-50</strain>
    </source>
</reference>
<evidence type="ECO:0000313" key="2">
    <source>
        <dbReference type="EMBL" id="MBC8597225.1"/>
    </source>
</evidence>
<evidence type="ECO:0000313" key="3">
    <source>
        <dbReference type="Proteomes" id="UP000647416"/>
    </source>
</evidence>
<dbReference type="AlphaFoldDB" id="A0A926IU36"/>
<dbReference type="GO" id="GO:0003677">
    <property type="term" value="F:DNA binding"/>
    <property type="evidence" value="ECO:0007669"/>
    <property type="project" value="InterPro"/>
</dbReference>